<dbReference type="CDD" id="cd00438">
    <property type="entry name" value="cupin_RmlC"/>
    <property type="match status" value="1"/>
</dbReference>
<organism evidence="2 3">
    <name type="scientific">Gloeobacter morelensis MG652769</name>
    <dbReference type="NCBI Taxonomy" id="2781736"/>
    <lineage>
        <taxon>Bacteria</taxon>
        <taxon>Bacillati</taxon>
        <taxon>Cyanobacteriota</taxon>
        <taxon>Cyanophyceae</taxon>
        <taxon>Gloeobacterales</taxon>
        <taxon>Gloeobacteraceae</taxon>
        <taxon>Gloeobacter</taxon>
        <taxon>Gloeobacter morelensis</taxon>
    </lineage>
</organism>
<dbReference type="NCBIfam" id="TIGR01221">
    <property type="entry name" value="rmlC"/>
    <property type="match status" value="1"/>
</dbReference>
<keyword evidence="1 2" id="KW-0413">Isomerase</keyword>
<keyword evidence="3" id="KW-1185">Reference proteome</keyword>
<sequence length="184" mass="20768">MHFIATALPGVVVIEPRVYEESRGYFFESYQQQKFAAAGITGTFVQDHRSRLGKGTLRGLHYQLHRPQSRLCTVLHGEVFAVATDIRKGSPSFGLSAGVLLSETNKLQLFIPRGFAHGLLVLSEEAELMYKCDDFFYPQDERGVLWNDPSLTIAWCIAEPILSRRDRCNPPLSRIDPLDLPTYP</sequence>
<comment type="catalytic activity">
    <reaction evidence="1">
        <text>dTDP-4-dehydro-6-deoxy-alpha-D-glucose = dTDP-4-dehydro-beta-L-rhamnose</text>
        <dbReference type="Rhea" id="RHEA:16969"/>
        <dbReference type="ChEBI" id="CHEBI:57649"/>
        <dbReference type="ChEBI" id="CHEBI:62830"/>
        <dbReference type="EC" id="5.1.3.13"/>
    </reaction>
</comment>
<dbReference type="Proteomes" id="UP001054846">
    <property type="component" value="Chromosome"/>
</dbReference>
<dbReference type="PANTHER" id="PTHR21047:SF2">
    <property type="entry name" value="THYMIDINE DIPHOSPHO-4-KETO-RHAMNOSE 3,5-EPIMERASE"/>
    <property type="match status" value="1"/>
</dbReference>
<reference evidence="2 3" key="1">
    <citation type="journal article" date="2021" name="Genome Biol. Evol.">
        <title>Complete Genome Sequencing of a Novel Gloeobacter Species from a Waterfall Cave in Mexico.</title>
        <authorList>
            <person name="Saw J.H."/>
            <person name="Cardona T."/>
            <person name="Montejano G."/>
        </authorList>
    </citation>
    <scope>NUCLEOTIDE SEQUENCE [LARGE SCALE GENOMIC DNA]</scope>
    <source>
        <strain evidence="2">MG652769</strain>
    </source>
</reference>
<comment type="subunit">
    <text evidence="1">Homodimer.</text>
</comment>
<protein>
    <recommendedName>
        <fullName evidence="1">dTDP-4-dehydrorhamnose 3,5-epimerase</fullName>
        <ecNumber evidence="1">5.1.3.13</ecNumber>
    </recommendedName>
    <alternativeName>
        <fullName evidence="1">Thymidine diphospho-4-keto-rhamnose 3,5-epimerase</fullName>
    </alternativeName>
</protein>
<comment type="pathway">
    <text evidence="1">Carbohydrate biosynthesis; dTDP-L-rhamnose biosynthesis.</text>
</comment>
<dbReference type="EMBL" id="CP063845">
    <property type="protein sequence ID" value="UFP96893.1"/>
    <property type="molecule type" value="Genomic_DNA"/>
</dbReference>
<dbReference type="PANTHER" id="PTHR21047">
    <property type="entry name" value="DTDP-6-DEOXY-D-GLUCOSE-3,5 EPIMERASE"/>
    <property type="match status" value="1"/>
</dbReference>
<dbReference type="Pfam" id="PF00908">
    <property type="entry name" value="dTDP_sugar_isom"/>
    <property type="match status" value="1"/>
</dbReference>
<gene>
    <name evidence="2" type="primary">rfbC</name>
    <name evidence="2" type="ORF">ISF26_03965</name>
</gene>
<accession>A0ABY3PT18</accession>
<dbReference type="EC" id="5.1.3.13" evidence="1"/>
<dbReference type="InterPro" id="IPR014710">
    <property type="entry name" value="RmlC-like_jellyroll"/>
</dbReference>
<proteinExistence type="inferred from homology"/>
<comment type="function">
    <text evidence="1">Catalyzes the epimerization of the C3' and C5'positions of dTDP-6-deoxy-D-xylo-4-hexulose, forming dTDP-6-deoxy-L-lyxo-4-hexulose.</text>
</comment>
<dbReference type="RefSeq" id="WP_418886987.1">
    <property type="nucleotide sequence ID" value="NZ_CP063845.1"/>
</dbReference>
<dbReference type="GO" id="GO:0008830">
    <property type="term" value="F:dTDP-4-dehydrorhamnose 3,5-epimerase activity"/>
    <property type="evidence" value="ECO:0007669"/>
    <property type="project" value="UniProtKB-EC"/>
</dbReference>
<dbReference type="InterPro" id="IPR011051">
    <property type="entry name" value="RmlC_Cupin_sf"/>
</dbReference>
<dbReference type="Gene3D" id="2.60.120.10">
    <property type="entry name" value="Jelly Rolls"/>
    <property type="match status" value="1"/>
</dbReference>
<evidence type="ECO:0000313" key="3">
    <source>
        <dbReference type="Proteomes" id="UP001054846"/>
    </source>
</evidence>
<dbReference type="SUPFAM" id="SSF51182">
    <property type="entry name" value="RmlC-like cupins"/>
    <property type="match status" value="1"/>
</dbReference>
<evidence type="ECO:0000313" key="2">
    <source>
        <dbReference type="EMBL" id="UFP96893.1"/>
    </source>
</evidence>
<name>A0ABY3PT18_9CYAN</name>
<evidence type="ECO:0000256" key="1">
    <source>
        <dbReference type="RuleBase" id="RU364069"/>
    </source>
</evidence>
<comment type="similarity">
    <text evidence="1">Belongs to the dTDP-4-dehydrorhamnose 3,5-epimerase family.</text>
</comment>
<dbReference type="InterPro" id="IPR000888">
    <property type="entry name" value="RmlC-like"/>
</dbReference>